<dbReference type="AlphaFoldDB" id="A0A4V3IR98"/>
<keyword evidence="3" id="KW-1185">Reference proteome</keyword>
<dbReference type="OrthoDB" id="5126396at2"/>
<feature type="transmembrane region" description="Helical" evidence="1">
    <location>
        <begin position="192"/>
        <end position="214"/>
    </location>
</feature>
<proteinExistence type="predicted"/>
<sequence length="372" mass="38485">MTFERTQALWDLLQTDAPQLAAVRASYHGPPSGTGDVLDALWWRLHPLTRTPAGLLDPAADLPALQARVYARPVAQPLAEPLAEPFSAGLDPATGRTRHATAAQHELWQLEQRLAGDAAALDAILERMSRAASATSLSTSLSGSGAANGAATDTLTDTVTVAPSGAGPAASAVVSTQAPVNMVGRFARRRRGLAVFVLGAVVGAVCAGLAATLMPEFAEPSAAGRGSSSATNDSATATALRIFSDPESWPDDTPPALGAEYDALTIRSVPGAVLPSHDYGVYVAHRVGGDVCIIVQQNHRSVETACTMPAVLADRGLGVRATVAADTPDAVFVTVAWQPDGSIVAEASSATEANVVPYELPQTDAPRNEFRT</sequence>
<dbReference type="EMBL" id="SOHE01000044">
    <property type="protein sequence ID" value="TFD50188.1"/>
    <property type="molecule type" value="Genomic_DNA"/>
</dbReference>
<gene>
    <name evidence="2" type="ORF">E3T55_09785</name>
</gene>
<reference evidence="2 3" key="1">
    <citation type="submission" date="2019-03" db="EMBL/GenBank/DDBJ databases">
        <title>Genomics of glacier-inhabiting Cryobacterium strains.</title>
        <authorList>
            <person name="Liu Q."/>
            <person name="Xin Y.-H."/>
        </authorList>
    </citation>
    <scope>NUCLEOTIDE SEQUENCE [LARGE SCALE GENOMIC DNA]</scope>
    <source>
        <strain evidence="2 3">Hh14</strain>
    </source>
</reference>
<evidence type="ECO:0000256" key="1">
    <source>
        <dbReference type="SAM" id="Phobius"/>
    </source>
</evidence>
<organism evidence="2 3">
    <name type="scientific">Cryobacterium frigoriphilum</name>
    <dbReference type="NCBI Taxonomy" id="1259150"/>
    <lineage>
        <taxon>Bacteria</taxon>
        <taxon>Bacillati</taxon>
        <taxon>Actinomycetota</taxon>
        <taxon>Actinomycetes</taxon>
        <taxon>Micrococcales</taxon>
        <taxon>Microbacteriaceae</taxon>
        <taxon>Cryobacterium</taxon>
    </lineage>
</organism>
<evidence type="ECO:0000313" key="2">
    <source>
        <dbReference type="EMBL" id="TFD50188.1"/>
    </source>
</evidence>
<name>A0A4V3IR98_9MICO</name>
<dbReference type="RefSeq" id="WP_134519385.1">
    <property type="nucleotide sequence ID" value="NZ_SOHE01000044.1"/>
</dbReference>
<protein>
    <submittedName>
        <fullName evidence="2">Uncharacterized protein</fullName>
    </submittedName>
</protein>
<keyword evidence="1" id="KW-0472">Membrane</keyword>
<evidence type="ECO:0000313" key="3">
    <source>
        <dbReference type="Proteomes" id="UP000297447"/>
    </source>
</evidence>
<keyword evidence="1" id="KW-1133">Transmembrane helix</keyword>
<dbReference type="Proteomes" id="UP000297447">
    <property type="component" value="Unassembled WGS sequence"/>
</dbReference>
<comment type="caution">
    <text evidence="2">The sequence shown here is derived from an EMBL/GenBank/DDBJ whole genome shotgun (WGS) entry which is preliminary data.</text>
</comment>
<keyword evidence="1" id="KW-0812">Transmembrane</keyword>
<accession>A0A4V3IR98</accession>